<dbReference type="EMBL" id="BRVO01000004">
    <property type="protein sequence ID" value="GLB50590.1"/>
    <property type="molecule type" value="Genomic_DNA"/>
</dbReference>
<protein>
    <recommendedName>
        <fullName evidence="2">Outer membrane protein beta-barrel domain-containing protein</fullName>
    </recommendedName>
</protein>
<feature type="chain" id="PRO_5045756688" description="Outer membrane protein beta-barrel domain-containing protein" evidence="1">
    <location>
        <begin position="21"/>
        <end position="191"/>
    </location>
</feature>
<dbReference type="Pfam" id="PF13568">
    <property type="entry name" value="OMP_b-brl_2"/>
    <property type="match status" value="1"/>
</dbReference>
<comment type="caution">
    <text evidence="3">The sequence shown here is derived from an EMBL/GenBank/DDBJ whole genome shotgun (WGS) entry which is preliminary data.</text>
</comment>
<evidence type="ECO:0000259" key="2">
    <source>
        <dbReference type="Pfam" id="PF13568"/>
    </source>
</evidence>
<feature type="domain" description="Outer membrane protein beta-barrel" evidence="2">
    <location>
        <begin position="20"/>
        <end position="163"/>
    </location>
</feature>
<evidence type="ECO:0000313" key="3">
    <source>
        <dbReference type="EMBL" id="GLB50590.1"/>
    </source>
</evidence>
<sequence length="191" mass="21363">MKKTVLFILLSMFTSYLLQAQASFGVKAGVNLGSLTGEFPYGQKTRVSFNAGFVSEFPLSDSFSIQPELFYSDKGTQVIQRDASTVEFQLSYVELPVLAKIYFAEGYSSFEIGPQFGYKLTEKVEGETPDADFARDFDTSIVAGLSYKFDNGFFVTGRYIYGVPDQFIKNAFMGNPYARLSTVQFSLGYMF</sequence>
<feature type="signal peptide" evidence="1">
    <location>
        <begin position="1"/>
        <end position="20"/>
    </location>
</feature>
<organism evidence="3 4">
    <name type="scientific">Neptunitalea lumnitzerae</name>
    <dbReference type="NCBI Taxonomy" id="2965509"/>
    <lineage>
        <taxon>Bacteria</taxon>
        <taxon>Pseudomonadati</taxon>
        <taxon>Bacteroidota</taxon>
        <taxon>Flavobacteriia</taxon>
        <taxon>Flavobacteriales</taxon>
        <taxon>Flavobacteriaceae</taxon>
        <taxon>Neptunitalea</taxon>
    </lineage>
</organism>
<evidence type="ECO:0000256" key="1">
    <source>
        <dbReference type="SAM" id="SignalP"/>
    </source>
</evidence>
<proteinExistence type="predicted"/>
<keyword evidence="4" id="KW-1185">Reference proteome</keyword>
<reference evidence="3" key="1">
    <citation type="submission" date="2022-07" db="EMBL/GenBank/DDBJ databases">
        <title>Taxonomy of Novel Oxalotrophic and Methylotrophic Bacteria.</title>
        <authorList>
            <person name="Sahin N."/>
            <person name="Tani A."/>
        </authorList>
    </citation>
    <scope>NUCLEOTIDE SEQUENCE</scope>
    <source>
        <strain evidence="3">Y10</strain>
    </source>
</reference>
<dbReference type="InterPro" id="IPR025665">
    <property type="entry name" value="Beta-barrel_OMP_2"/>
</dbReference>
<dbReference type="Proteomes" id="UP001143543">
    <property type="component" value="Unassembled WGS sequence"/>
</dbReference>
<keyword evidence="1" id="KW-0732">Signal</keyword>
<name>A0ABQ5MMF2_9FLAO</name>
<accession>A0ABQ5MMF2</accession>
<evidence type="ECO:0000313" key="4">
    <source>
        <dbReference type="Proteomes" id="UP001143543"/>
    </source>
</evidence>
<dbReference type="RefSeq" id="WP_281766224.1">
    <property type="nucleotide sequence ID" value="NZ_BRVO01000004.1"/>
</dbReference>
<gene>
    <name evidence="3" type="ORF">Y10_29580</name>
</gene>